<dbReference type="InterPro" id="IPR054485">
    <property type="entry name" value="FlK-like_dom"/>
</dbReference>
<accession>A0A0E9LZI6</accession>
<dbReference type="Proteomes" id="UP000032900">
    <property type="component" value="Unassembled WGS sequence"/>
</dbReference>
<dbReference type="RefSeq" id="WP_062125125.1">
    <property type="nucleotide sequence ID" value="NZ_BAZW01000021.1"/>
</dbReference>
<proteinExistence type="predicted"/>
<evidence type="ECO:0000313" key="3">
    <source>
        <dbReference type="Proteomes" id="UP000032900"/>
    </source>
</evidence>
<dbReference type="OrthoDB" id="6902891at2"/>
<evidence type="ECO:0000259" key="1">
    <source>
        <dbReference type="Pfam" id="PF22636"/>
    </source>
</evidence>
<dbReference type="PANTHER" id="PTHR36934:SF1">
    <property type="entry name" value="THIOESTERASE DOMAIN-CONTAINING PROTEIN"/>
    <property type="match status" value="1"/>
</dbReference>
<reference evidence="2 3" key="1">
    <citation type="journal article" date="2015" name="Microbes Environ.">
        <title>Distribution and evolution of nitrogen fixation genes in the phylum bacteroidetes.</title>
        <authorList>
            <person name="Inoue J."/>
            <person name="Oshima K."/>
            <person name="Suda W."/>
            <person name="Sakamoto M."/>
            <person name="Iino T."/>
            <person name="Noda S."/>
            <person name="Hongoh Y."/>
            <person name="Hattori M."/>
            <person name="Ohkuma M."/>
        </authorList>
    </citation>
    <scope>NUCLEOTIDE SEQUENCE [LARGE SCALE GENOMIC DNA]</scope>
    <source>
        <strain evidence="2">JCM 15548</strain>
    </source>
</reference>
<keyword evidence="3" id="KW-1185">Reference proteome</keyword>
<dbReference type="PANTHER" id="PTHR36934">
    <property type="entry name" value="BLR0278 PROTEIN"/>
    <property type="match status" value="1"/>
</dbReference>
<dbReference type="InterPro" id="IPR025540">
    <property type="entry name" value="FlK"/>
</dbReference>
<dbReference type="InterPro" id="IPR029069">
    <property type="entry name" value="HotDog_dom_sf"/>
</dbReference>
<name>A0A0E9LZI6_9BACT</name>
<organism evidence="2 3">
    <name type="scientific">Geofilum rubicundum JCM 15548</name>
    <dbReference type="NCBI Taxonomy" id="1236989"/>
    <lineage>
        <taxon>Bacteria</taxon>
        <taxon>Pseudomonadati</taxon>
        <taxon>Bacteroidota</taxon>
        <taxon>Bacteroidia</taxon>
        <taxon>Marinilabiliales</taxon>
        <taxon>Marinilabiliaceae</taxon>
        <taxon>Geofilum</taxon>
    </lineage>
</organism>
<sequence>MTTNLLEEGLRLTLEKRVEPEDLASTLETSSVQALSTSSLILIIEKAVANLIGPYLKEDEETVSTAINIKHFKPVGLGHKVRCIVHLKYIENKKLFFDIAIFNENHEELAIGAHSRYIINKNSFDASLK</sequence>
<dbReference type="EMBL" id="BAZW01000021">
    <property type="protein sequence ID" value="GAO30285.1"/>
    <property type="molecule type" value="Genomic_DNA"/>
</dbReference>
<evidence type="ECO:0000313" key="2">
    <source>
        <dbReference type="EMBL" id="GAO30285.1"/>
    </source>
</evidence>
<protein>
    <recommendedName>
        <fullName evidence="1">Fluoroacetyl-CoA-specific thioesterase-like domain-containing protein</fullName>
    </recommendedName>
</protein>
<dbReference type="STRING" id="1236989.JCM15548_12545"/>
<dbReference type="Gene3D" id="3.10.129.10">
    <property type="entry name" value="Hotdog Thioesterase"/>
    <property type="match status" value="1"/>
</dbReference>
<dbReference type="SUPFAM" id="SSF54637">
    <property type="entry name" value="Thioesterase/thiol ester dehydrase-isomerase"/>
    <property type="match status" value="1"/>
</dbReference>
<feature type="domain" description="Fluoroacetyl-CoA-specific thioesterase-like" evidence="1">
    <location>
        <begin position="18"/>
        <end position="122"/>
    </location>
</feature>
<dbReference type="CDD" id="cd03440">
    <property type="entry name" value="hot_dog"/>
    <property type="match status" value="1"/>
</dbReference>
<dbReference type="AlphaFoldDB" id="A0A0E9LZI6"/>
<dbReference type="Pfam" id="PF22636">
    <property type="entry name" value="FlK"/>
    <property type="match status" value="1"/>
</dbReference>
<gene>
    <name evidence="2" type="ORF">JCM15548_12545</name>
</gene>
<comment type="caution">
    <text evidence="2">The sequence shown here is derived from an EMBL/GenBank/DDBJ whole genome shotgun (WGS) entry which is preliminary data.</text>
</comment>